<keyword evidence="2" id="KW-0479">Metal-binding</keyword>
<evidence type="ECO:0000259" key="3">
    <source>
        <dbReference type="PROSITE" id="PS51471"/>
    </source>
</evidence>
<dbReference type="InterPro" id="IPR027443">
    <property type="entry name" value="IPNS-like_sf"/>
</dbReference>
<evidence type="ECO:0000313" key="5">
    <source>
        <dbReference type="Proteomes" id="UP000799437"/>
    </source>
</evidence>
<dbReference type="InterPro" id="IPR005123">
    <property type="entry name" value="Oxoglu/Fe-dep_dioxygenase_dom"/>
</dbReference>
<comment type="similarity">
    <text evidence="1 2">Belongs to the iron/ascorbate-dependent oxidoreductase family.</text>
</comment>
<evidence type="ECO:0000256" key="2">
    <source>
        <dbReference type="RuleBase" id="RU003682"/>
    </source>
</evidence>
<dbReference type="AlphaFoldDB" id="A0A6A6WGU1"/>
<feature type="domain" description="Fe2OG dioxygenase" evidence="3">
    <location>
        <begin position="163"/>
        <end position="283"/>
    </location>
</feature>
<dbReference type="PANTHER" id="PTHR47990">
    <property type="entry name" value="2-OXOGLUTARATE (2OG) AND FE(II)-DEPENDENT OXYGENASE SUPERFAMILY PROTEIN-RELATED"/>
    <property type="match status" value="1"/>
</dbReference>
<keyword evidence="5" id="KW-1185">Reference proteome</keyword>
<dbReference type="InterPro" id="IPR044861">
    <property type="entry name" value="IPNS-like_FE2OG_OXY"/>
</dbReference>
<dbReference type="PRINTS" id="PR00682">
    <property type="entry name" value="IPNSYNTHASE"/>
</dbReference>
<sequence>MSPTVPTVDFGKFIHGSPSEKKEVAVQIDDAFRNIGFVKLTNHSVPKDMVQKCFDWSKTFFSLPLESKMLCPHPPGGAHHRGYSALSTEHLTSIPDTKESYESGNPLDAAQPNIWPPADLIPGFQPFMESFFTSCAAFVHILLTALSLALDMDSDLSATHSESLFQLRLLHYPAVARRVLQRNEATRIGAHSDFGTLTLLFQDEVGGLEVESPPGSGTFIGVPGAQGERGESVLVNVGDLLARWSNDRWKSTVHRVGVPPVVEGSAEEDMCAPRYSIPFFATANDDTVIEALPGCWSESNPKKYESVTARGYVQMSMAELY</sequence>
<keyword evidence="4" id="KW-0223">Dioxygenase</keyword>
<dbReference type="Proteomes" id="UP000799437">
    <property type="component" value="Unassembled WGS sequence"/>
</dbReference>
<gene>
    <name evidence="4" type="ORF">EJ05DRAFT_473443</name>
</gene>
<protein>
    <submittedName>
        <fullName evidence="4">Thymine dioxygenase</fullName>
    </submittedName>
</protein>
<reference evidence="4" key="1">
    <citation type="journal article" date="2020" name="Stud. Mycol.">
        <title>101 Dothideomycetes genomes: a test case for predicting lifestyles and emergence of pathogens.</title>
        <authorList>
            <person name="Haridas S."/>
            <person name="Albert R."/>
            <person name="Binder M."/>
            <person name="Bloem J."/>
            <person name="Labutti K."/>
            <person name="Salamov A."/>
            <person name="Andreopoulos B."/>
            <person name="Baker S."/>
            <person name="Barry K."/>
            <person name="Bills G."/>
            <person name="Bluhm B."/>
            <person name="Cannon C."/>
            <person name="Castanera R."/>
            <person name="Culley D."/>
            <person name="Daum C."/>
            <person name="Ezra D."/>
            <person name="Gonzalez J."/>
            <person name="Henrissat B."/>
            <person name="Kuo A."/>
            <person name="Liang C."/>
            <person name="Lipzen A."/>
            <person name="Lutzoni F."/>
            <person name="Magnuson J."/>
            <person name="Mondo S."/>
            <person name="Nolan M."/>
            <person name="Ohm R."/>
            <person name="Pangilinan J."/>
            <person name="Park H.-J."/>
            <person name="Ramirez L."/>
            <person name="Alfaro M."/>
            <person name="Sun H."/>
            <person name="Tritt A."/>
            <person name="Yoshinaga Y."/>
            <person name="Zwiers L.-H."/>
            <person name="Turgeon B."/>
            <person name="Goodwin S."/>
            <person name="Spatafora J."/>
            <person name="Crous P."/>
            <person name="Grigoriev I."/>
        </authorList>
    </citation>
    <scope>NUCLEOTIDE SEQUENCE</scope>
    <source>
        <strain evidence="4">CBS 121739</strain>
    </source>
</reference>
<dbReference type="Gene3D" id="2.60.120.330">
    <property type="entry name" value="B-lactam Antibiotic, Isopenicillin N Synthase, Chain"/>
    <property type="match status" value="1"/>
</dbReference>
<proteinExistence type="inferred from homology"/>
<dbReference type="Pfam" id="PF03171">
    <property type="entry name" value="2OG-FeII_Oxy"/>
    <property type="match status" value="1"/>
</dbReference>
<dbReference type="EMBL" id="ML996567">
    <property type="protein sequence ID" value="KAF2760857.1"/>
    <property type="molecule type" value="Genomic_DNA"/>
</dbReference>
<organism evidence="4 5">
    <name type="scientific">Pseudovirgaria hyperparasitica</name>
    <dbReference type="NCBI Taxonomy" id="470096"/>
    <lineage>
        <taxon>Eukaryota</taxon>
        <taxon>Fungi</taxon>
        <taxon>Dikarya</taxon>
        <taxon>Ascomycota</taxon>
        <taxon>Pezizomycotina</taxon>
        <taxon>Dothideomycetes</taxon>
        <taxon>Dothideomycetes incertae sedis</taxon>
        <taxon>Acrospermales</taxon>
        <taxon>Acrospermaceae</taxon>
        <taxon>Pseudovirgaria</taxon>
    </lineage>
</organism>
<dbReference type="RefSeq" id="XP_033603308.1">
    <property type="nucleotide sequence ID" value="XM_033743404.1"/>
</dbReference>
<dbReference type="GO" id="GO:0046872">
    <property type="term" value="F:metal ion binding"/>
    <property type="evidence" value="ECO:0007669"/>
    <property type="project" value="UniProtKB-KW"/>
</dbReference>
<dbReference type="SUPFAM" id="SSF51197">
    <property type="entry name" value="Clavaminate synthase-like"/>
    <property type="match status" value="1"/>
</dbReference>
<dbReference type="OrthoDB" id="288590at2759"/>
<dbReference type="GeneID" id="54484458"/>
<dbReference type="InterPro" id="IPR050231">
    <property type="entry name" value="Iron_ascorbate_oxido_reductase"/>
</dbReference>
<evidence type="ECO:0000256" key="1">
    <source>
        <dbReference type="ARBA" id="ARBA00008056"/>
    </source>
</evidence>
<keyword evidence="2" id="KW-0408">Iron</keyword>
<dbReference type="InterPro" id="IPR026992">
    <property type="entry name" value="DIOX_N"/>
</dbReference>
<accession>A0A6A6WGU1</accession>
<name>A0A6A6WGU1_9PEZI</name>
<dbReference type="GO" id="GO:0044283">
    <property type="term" value="P:small molecule biosynthetic process"/>
    <property type="evidence" value="ECO:0007669"/>
    <property type="project" value="UniProtKB-ARBA"/>
</dbReference>
<evidence type="ECO:0000313" key="4">
    <source>
        <dbReference type="EMBL" id="KAF2760857.1"/>
    </source>
</evidence>
<dbReference type="GO" id="GO:0051213">
    <property type="term" value="F:dioxygenase activity"/>
    <property type="evidence" value="ECO:0007669"/>
    <property type="project" value="UniProtKB-KW"/>
</dbReference>
<dbReference type="Pfam" id="PF14226">
    <property type="entry name" value="DIOX_N"/>
    <property type="match status" value="1"/>
</dbReference>
<keyword evidence="2" id="KW-0560">Oxidoreductase</keyword>
<dbReference type="PROSITE" id="PS51471">
    <property type="entry name" value="FE2OG_OXY"/>
    <property type="match status" value="1"/>
</dbReference>